<protein>
    <recommendedName>
        <fullName evidence="2">Fibrinogen C-terminal domain-containing protein</fullName>
    </recommendedName>
</protein>
<dbReference type="InterPro" id="IPR050373">
    <property type="entry name" value="Fibrinogen_C-term_domain"/>
</dbReference>
<dbReference type="HOGENOM" id="CLU_038628_11_1_1"/>
<sequence>MDYNNGFKFSTRNQDNEFDPRDCAYLNKGGWWYRGCHYANLNGLYLKGSYGRRHGFEWFNWKLASYPLQFTEIKMRPVDYI</sequence>
<dbReference type="InterPro" id="IPR020837">
    <property type="entry name" value="Fibrinogen_CS"/>
</dbReference>
<reference evidence="5" key="1">
    <citation type="submission" date="2012-12" db="EMBL/GenBank/DDBJ databases">
        <authorList>
            <person name="Hellsten U."/>
            <person name="Grimwood J."/>
            <person name="Chapman J.A."/>
            <person name="Shapiro H."/>
            <person name="Aerts A."/>
            <person name="Otillar R.P."/>
            <person name="Terry A.Y."/>
            <person name="Boore J.L."/>
            <person name="Simakov O."/>
            <person name="Marletaz F."/>
            <person name="Cho S.-J."/>
            <person name="Edsinger-Gonzales E."/>
            <person name="Havlak P."/>
            <person name="Kuo D.-H."/>
            <person name="Larsson T."/>
            <person name="Lv J."/>
            <person name="Arendt D."/>
            <person name="Savage R."/>
            <person name="Osoegawa K."/>
            <person name="de Jong P."/>
            <person name="Lindberg D.R."/>
            <person name="Seaver E.C."/>
            <person name="Weisblat D.A."/>
            <person name="Putnam N.H."/>
            <person name="Grigoriev I.V."/>
            <person name="Rokhsar D.S."/>
        </authorList>
    </citation>
    <scope>NUCLEOTIDE SEQUENCE</scope>
    <source>
        <strain evidence="5">I ESC-2004</strain>
    </source>
</reference>
<reference evidence="4" key="3">
    <citation type="submission" date="2015-06" db="UniProtKB">
        <authorList>
            <consortium name="EnsemblMetazoa"/>
        </authorList>
    </citation>
    <scope>IDENTIFICATION</scope>
</reference>
<dbReference type="Pfam" id="PF00147">
    <property type="entry name" value="Fibrinogen_C"/>
    <property type="match status" value="1"/>
</dbReference>
<reference evidence="3 5" key="2">
    <citation type="journal article" date="2013" name="Nature">
        <title>Insights into bilaterian evolution from three spiralian genomes.</title>
        <authorList>
            <person name="Simakov O."/>
            <person name="Marletaz F."/>
            <person name="Cho S.J."/>
            <person name="Edsinger-Gonzales E."/>
            <person name="Havlak P."/>
            <person name="Hellsten U."/>
            <person name="Kuo D.H."/>
            <person name="Larsson T."/>
            <person name="Lv J."/>
            <person name="Arendt D."/>
            <person name="Savage R."/>
            <person name="Osoegawa K."/>
            <person name="de Jong P."/>
            <person name="Grimwood J."/>
            <person name="Chapman J.A."/>
            <person name="Shapiro H."/>
            <person name="Aerts A."/>
            <person name="Otillar R.P."/>
            <person name="Terry A.Y."/>
            <person name="Boore J.L."/>
            <person name="Grigoriev I.V."/>
            <person name="Lindberg D.R."/>
            <person name="Seaver E.C."/>
            <person name="Weisblat D.A."/>
            <person name="Putnam N.H."/>
            <person name="Rokhsar D.S."/>
        </authorList>
    </citation>
    <scope>NUCLEOTIDE SEQUENCE</scope>
    <source>
        <strain evidence="3 5">I ESC-2004</strain>
    </source>
</reference>
<accession>R7T6G4</accession>
<dbReference type="EnsemblMetazoa" id="CapteT105530">
    <property type="protein sequence ID" value="CapteP105530"/>
    <property type="gene ID" value="CapteG105530"/>
</dbReference>
<dbReference type="SUPFAM" id="SSF56496">
    <property type="entry name" value="Fibrinogen C-terminal domain-like"/>
    <property type="match status" value="1"/>
</dbReference>
<dbReference type="InterPro" id="IPR036056">
    <property type="entry name" value="Fibrinogen-like_C"/>
</dbReference>
<dbReference type="EMBL" id="KB311498">
    <property type="protein sequence ID" value="ELT89154.1"/>
    <property type="molecule type" value="Genomic_DNA"/>
</dbReference>
<evidence type="ECO:0000259" key="2">
    <source>
        <dbReference type="PROSITE" id="PS51406"/>
    </source>
</evidence>
<dbReference type="AlphaFoldDB" id="R7T6G4"/>
<feature type="domain" description="Fibrinogen C-terminal" evidence="2">
    <location>
        <begin position="1"/>
        <end position="79"/>
    </location>
</feature>
<dbReference type="Gene3D" id="3.90.215.10">
    <property type="entry name" value="Gamma Fibrinogen, chain A, domain 1"/>
    <property type="match status" value="1"/>
</dbReference>
<evidence type="ECO:0000313" key="5">
    <source>
        <dbReference type="Proteomes" id="UP000014760"/>
    </source>
</evidence>
<dbReference type="GO" id="GO:0005615">
    <property type="term" value="C:extracellular space"/>
    <property type="evidence" value="ECO:0007669"/>
    <property type="project" value="TreeGrafter"/>
</dbReference>
<dbReference type="Proteomes" id="UP000014760">
    <property type="component" value="Unassembled WGS sequence"/>
</dbReference>
<evidence type="ECO:0000256" key="1">
    <source>
        <dbReference type="ARBA" id="ARBA00023157"/>
    </source>
</evidence>
<dbReference type="InterPro" id="IPR002181">
    <property type="entry name" value="Fibrinogen_a/b/g_C_dom"/>
</dbReference>
<dbReference type="PANTHER" id="PTHR19143">
    <property type="entry name" value="FIBRINOGEN/TENASCIN/ANGIOPOEITIN"/>
    <property type="match status" value="1"/>
</dbReference>
<keyword evidence="1" id="KW-1015">Disulfide bond</keyword>
<gene>
    <name evidence="3" type="ORF">CAPTEDRAFT_105530</name>
</gene>
<organism evidence="3">
    <name type="scientific">Capitella teleta</name>
    <name type="common">Polychaete worm</name>
    <dbReference type="NCBI Taxonomy" id="283909"/>
    <lineage>
        <taxon>Eukaryota</taxon>
        <taxon>Metazoa</taxon>
        <taxon>Spiralia</taxon>
        <taxon>Lophotrochozoa</taxon>
        <taxon>Annelida</taxon>
        <taxon>Polychaeta</taxon>
        <taxon>Sedentaria</taxon>
        <taxon>Scolecida</taxon>
        <taxon>Capitellidae</taxon>
        <taxon>Capitella</taxon>
    </lineage>
</organism>
<dbReference type="STRING" id="283909.R7T6G4"/>
<name>R7T6G4_CAPTE</name>
<dbReference type="EMBL" id="AMQN01003311">
    <property type="status" value="NOT_ANNOTATED_CDS"/>
    <property type="molecule type" value="Genomic_DNA"/>
</dbReference>
<dbReference type="PANTHER" id="PTHR19143:SF458">
    <property type="entry name" value="FIBRINOGEN C-TERMINAL DOMAIN-CONTAINING PROTEIN-RELATED"/>
    <property type="match status" value="1"/>
</dbReference>
<proteinExistence type="predicted"/>
<dbReference type="PROSITE" id="PS51406">
    <property type="entry name" value="FIBRINOGEN_C_2"/>
    <property type="match status" value="1"/>
</dbReference>
<evidence type="ECO:0000313" key="3">
    <source>
        <dbReference type="EMBL" id="ELT89154.1"/>
    </source>
</evidence>
<dbReference type="OMA" id="MARENCA"/>
<dbReference type="InterPro" id="IPR014716">
    <property type="entry name" value="Fibrinogen_a/b/g_C_1"/>
</dbReference>
<dbReference type="PROSITE" id="PS00514">
    <property type="entry name" value="FIBRINOGEN_C_1"/>
    <property type="match status" value="1"/>
</dbReference>
<dbReference type="OrthoDB" id="6146709at2759"/>
<evidence type="ECO:0000313" key="4">
    <source>
        <dbReference type="EnsemblMetazoa" id="CapteP105530"/>
    </source>
</evidence>
<keyword evidence="5" id="KW-1185">Reference proteome</keyword>